<dbReference type="WBParaSite" id="jg9166">
    <property type="protein sequence ID" value="jg9166"/>
    <property type="gene ID" value="jg9166"/>
</dbReference>
<evidence type="ECO:0000313" key="9">
    <source>
        <dbReference type="WBParaSite" id="jg9166"/>
    </source>
</evidence>
<feature type="compositionally biased region" description="Polar residues" evidence="6">
    <location>
        <begin position="10"/>
        <end position="22"/>
    </location>
</feature>
<dbReference type="PANTHER" id="PTHR24056:SF546">
    <property type="entry name" value="CYCLIN-DEPENDENT KINASE 12"/>
    <property type="match status" value="1"/>
</dbReference>
<keyword evidence="5" id="KW-0067">ATP-binding</keyword>
<evidence type="ECO:0000256" key="5">
    <source>
        <dbReference type="ARBA" id="ARBA00022840"/>
    </source>
</evidence>
<dbReference type="GO" id="GO:0032968">
    <property type="term" value="P:positive regulation of transcription elongation by RNA polymerase II"/>
    <property type="evidence" value="ECO:0007669"/>
    <property type="project" value="TreeGrafter"/>
</dbReference>
<dbReference type="Gene3D" id="1.10.510.10">
    <property type="entry name" value="Transferase(Phosphotransferase) domain 1"/>
    <property type="match status" value="1"/>
</dbReference>
<evidence type="ECO:0000313" key="8">
    <source>
        <dbReference type="Proteomes" id="UP000887574"/>
    </source>
</evidence>
<dbReference type="PROSITE" id="PS50011">
    <property type="entry name" value="PROTEIN_KINASE_DOM"/>
    <property type="match status" value="1"/>
</dbReference>
<sequence>MAACRERTEASAQNSTKLSANCTGHHKYRPPELLLGEERYGPAVDLWSVGCILAELFVKKPIFQGNSEFSQLELI</sequence>
<evidence type="ECO:0000256" key="6">
    <source>
        <dbReference type="SAM" id="MobiDB-lite"/>
    </source>
</evidence>
<organism evidence="8 9">
    <name type="scientific">Ditylenchus dipsaci</name>
    <dbReference type="NCBI Taxonomy" id="166011"/>
    <lineage>
        <taxon>Eukaryota</taxon>
        <taxon>Metazoa</taxon>
        <taxon>Ecdysozoa</taxon>
        <taxon>Nematoda</taxon>
        <taxon>Chromadorea</taxon>
        <taxon>Rhabditida</taxon>
        <taxon>Tylenchina</taxon>
        <taxon>Tylenchomorpha</taxon>
        <taxon>Sphaerularioidea</taxon>
        <taxon>Anguinidae</taxon>
        <taxon>Anguininae</taxon>
        <taxon>Ditylenchus</taxon>
    </lineage>
</organism>
<evidence type="ECO:0000256" key="3">
    <source>
        <dbReference type="ARBA" id="ARBA00022741"/>
    </source>
</evidence>
<keyword evidence="8" id="KW-1185">Reference proteome</keyword>
<dbReference type="Pfam" id="PF00069">
    <property type="entry name" value="Pkinase"/>
    <property type="match status" value="1"/>
</dbReference>
<dbReference type="GO" id="GO:0030332">
    <property type="term" value="F:cyclin binding"/>
    <property type="evidence" value="ECO:0007669"/>
    <property type="project" value="TreeGrafter"/>
</dbReference>
<dbReference type="PANTHER" id="PTHR24056">
    <property type="entry name" value="CELL DIVISION PROTEIN KINASE"/>
    <property type="match status" value="1"/>
</dbReference>
<dbReference type="SUPFAM" id="SSF56112">
    <property type="entry name" value="Protein kinase-like (PK-like)"/>
    <property type="match status" value="1"/>
</dbReference>
<accession>A0A915ETN0</accession>
<reference evidence="9" key="1">
    <citation type="submission" date="2022-11" db="UniProtKB">
        <authorList>
            <consortium name="WormBaseParasite"/>
        </authorList>
    </citation>
    <scope>IDENTIFICATION</scope>
</reference>
<dbReference type="InterPro" id="IPR000719">
    <property type="entry name" value="Prot_kinase_dom"/>
</dbReference>
<feature type="region of interest" description="Disordered" evidence="6">
    <location>
        <begin position="1"/>
        <end position="23"/>
    </location>
</feature>
<dbReference type="AlphaFoldDB" id="A0A915ETN0"/>
<evidence type="ECO:0000256" key="1">
    <source>
        <dbReference type="ARBA" id="ARBA00022527"/>
    </source>
</evidence>
<dbReference type="GO" id="GO:0008024">
    <property type="term" value="C:cyclin/CDK positive transcription elongation factor complex"/>
    <property type="evidence" value="ECO:0007669"/>
    <property type="project" value="TreeGrafter"/>
</dbReference>
<dbReference type="InterPro" id="IPR011009">
    <property type="entry name" value="Kinase-like_dom_sf"/>
</dbReference>
<dbReference type="GO" id="GO:0008353">
    <property type="term" value="F:RNA polymerase II CTD heptapeptide repeat kinase activity"/>
    <property type="evidence" value="ECO:0007669"/>
    <property type="project" value="TreeGrafter"/>
</dbReference>
<keyword evidence="4" id="KW-0418">Kinase</keyword>
<evidence type="ECO:0000256" key="4">
    <source>
        <dbReference type="ARBA" id="ARBA00022777"/>
    </source>
</evidence>
<name>A0A915ETN0_9BILA</name>
<keyword evidence="3" id="KW-0547">Nucleotide-binding</keyword>
<keyword evidence="1" id="KW-0723">Serine/threonine-protein kinase</keyword>
<proteinExistence type="predicted"/>
<evidence type="ECO:0000256" key="2">
    <source>
        <dbReference type="ARBA" id="ARBA00022679"/>
    </source>
</evidence>
<dbReference type="InterPro" id="IPR050108">
    <property type="entry name" value="CDK"/>
</dbReference>
<dbReference type="GO" id="GO:0005524">
    <property type="term" value="F:ATP binding"/>
    <property type="evidence" value="ECO:0007669"/>
    <property type="project" value="UniProtKB-KW"/>
</dbReference>
<keyword evidence="2" id="KW-0808">Transferase</keyword>
<dbReference type="Proteomes" id="UP000887574">
    <property type="component" value="Unplaced"/>
</dbReference>
<evidence type="ECO:0000259" key="7">
    <source>
        <dbReference type="PROSITE" id="PS50011"/>
    </source>
</evidence>
<feature type="domain" description="Protein kinase" evidence="7">
    <location>
        <begin position="1"/>
        <end position="75"/>
    </location>
</feature>
<protein>
    <submittedName>
        <fullName evidence="9">Protein kinase domain-containing protein</fullName>
    </submittedName>
</protein>